<dbReference type="PANTHER" id="PTHR43692:SF1">
    <property type="entry name" value="UDP-N-ACETYLMURAMOYLALANINE--D-GLUTAMATE LIGASE"/>
    <property type="match status" value="1"/>
</dbReference>
<dbReference type="Gene3D" id="3.40.50.720">
    <property type="entry name" value="NAD(P)-binding Rossmann-like Domain"/>
    <property type="match status" value="1"/>
</dbReference>
<dbReference type="HOGENOM" id="CLU_032540_1_1_4"/>
<dbReference type="Gene3D" id="3.90.190.20">
    <property type="entry name" value="Mur ligase, C-terminal domain"/>
    <property type="match status" value="1"/>
</dbReference>
<evidence type="ECO:0000256" key="6">
    <source>
        <dbReference type="ARBA" id="ARBA00022741"/>
    </source>
</evidence>
<organism evidence="14 15">
    <name type="scientific">Bordetella bronchiseptica 253</name>
    <dbReference type="NCBI Taxonomy" id="568707"/>
    <lineage>
        <taxon>Bacteria</taxon>
        <taxon>Pseudomonadati</taxon>
        <taxon>Pseudomonadota</taxon>
        <taxon>Betaproteobacteria</taxon>
        <taxon>Burkholderiales</taxon>
        <taxon>Alcaligenaceae</taxon>
        <taxon>Bordetella</taxon>
    </lineage>
</organism>
<keyword evidence="7 9" id="KW-0067">ATP-binding</keyword>
<evidence type="ECO:0000256" key="5">
    <source>
        <dbReference type="ARBA" id="ARBA00022618"/>
    </source>
</evidence>
<dbReference type="GO" id="GO:0009252">
    <property type="term" value="P:peptidoglycan biosynthetic process"/>
    <property type="evidence" value="ECO:0007669"/>
    <property type="project" value="UniProtKB-UniRule"/>
</dbReference>
<protein>
    <recommendedName>
        <fullName evidence="9 10">UDP-N-acetylmuramoylalanine--D-glutamate ligase</fullName>
        <ecNumber evidence="9 10">6.3.2.9</ecNumber>
    </recommendedName>
    <alternativeName>
        <fullName evidence="9">D-glutamic acid-adding enzyme</fullName>
    </alternativeName>
    <alternativeName>
        <fullName evidence="9">UDP-N-acetylmuramoyl-L-alanyl-D-glutamate synthetase</fullName>
    </alternativeName>
</protein>
<evidence type="ECO:0000313" key="15">
    <source>
        <dbReference type="Proteomes" id="UP000007564"/>
    </source>
</evidence>
<dbReference type="KEGG" id="bbh:BN112_4215"/>
<dbReference type="InterPro" id="IPR018109">
    <property type="entry name" value="Folylpolyglutamate_synth_CS"/>
</dbReference>
<reference evidence="14 15" key="1">
    <citation type="journal article" date="2012" name="BMC Genomics">
        <title>Comparative genomics of the classical Bordetella subspecies: the evolution and exchange of virulence-associated diversity amongst closely related pathogens.</title>
        <authorList>
            <person name="Park J."/>
            <person name="Zhang Y."/>
            <person name="Buboltz A.M."/>
            <person name="Zhang X."/>
            <person name="Schuster S.C."/>
            <person name="Ahuja U."/>
            <person name="Liu M."/>
            <person name="Miller J.F."/>
            <person name="Sebaihia M."/>
            <person name="Bentley S.D."/>
            <person name="Parkhill J."/>
            <person name="Harvill E.T."/>
        </authorList>
    </citation>
    <scope>NUCLEOTIDE SEQUENCE [LARGE SCALE GENOMIC DNA]</scope>
    <source>
        <strain evidence="14 15">253</strain>
    </source>
</reference>
<dbReference type="OrthoDB" id="9809796at2"/>
<evidence type="ECO:0000256" key="10">
    <source>
        <dbReference type="RuleBase" id="RU003664"/>
    </source>
</evidence>
<evidence type="ECO:0000259" key="13">
    <source>
        <dbReference type="Pfam" id="PF08245"/>
    </source>
</evidence>
<accession>A0A0C6PCR5</accession>
<keyword evidence="5 9" id="KW-0132">Cell division</keyword>
<dbReference type="Pfam" id="PF21799">
    <property type="entry name" value="MurD-like_N"/>
    <property type="match status" value="1"/>
</dbReference>
<dbReference type="SUPFAM" id="SSF53623">
    <property type="entry name" value="MurD-like peptide ligases, catalytic domain"/>
    <property type="match status" value="1"/>
</dbReference>
<dbReference type="InterPro" id="IPR013221">
    <property type="entry name" value="Mur_ligase_cen"/>
</dbReference>
<dbReference type="GO" id="GO:0051301">
    <property type="term" value="P:cell division"/>
    <property type="evidence" value="ECO:0007669"/>
    <property type="project" value="UniProtKB-KW"/>
</dbReference>
<feature type="region of interest" description="Disordered" evidence="11">
    <location>
        <begin position="294"/>
        <end position="316"/>
    </location>
</feature>
<dbReference type="EC" id="6.3.2.9" evidence="9 10"/>
<evidence type="ECO:0000259" key="12">
    <source>
        <dbReference type="Pfam" id="PF02875"/>
    </source>
</evidence>
<evidence type="ECO:0000256" key="9">
    <source>
        <dbReference type="HAMAP-Rule" id="MF_00639"/>
    </source>
</evidence>
<keyword evidence="8 9" id="KW-0131">Cell cycle</keyword>
<comment type="pathway">
    <text evidence="2 9 10">Cell wall biogenesis; peptidoglycan biosynthesis.</text>
</comment>
<feature type="binding site" evidence="9">
    <location>
        <begin position="138"/>
        <end position="144"/>
    </location>
    <ligand>
        <name>ATP</name>
        <dbReference type="ChEBI" id="CHEBI:30616"/>
    </ligand>
</feature>
<keyword evidence="4 9" id="KW-0436">Ligase</keyword>
<dbReference type="UniPathway" id="UPA00219"/>
<dbReference type="EMBL" id="HE965806">
    <property type="protein sequence ID" value="CCJ56129.1"/>
    <property type="molecule type" value="Genomic_DNA"/>
</dbReference>
<feature type="domain" description="Mur ligase central" evidence="13">
    <location>
        <begin position="136"/>
        <end position="267"/>
    </location>
</feature>
<dbReference type="Pfam" id="PF08245">
    <property type="entry name" value="Mur_ligase_M"/>
    <property type="match status" value="1"/>
</dbReference>
<evidence type="ECO:0000256" key="1">
    <source>
        <dbReference type="ARBA" id="ARBA00004496"/>
    </source>
</evidence>
<dbReference type="InterPro" id="IPR036615">
    <property type="entry name" value="Mur_ligase_C_dom_sf"/>
</dbReference>
<dbReference type="GO" id="GO:0005737">
    <property type="term" value="C:cytoplasm"/>
    <property type="evidence" value="ECO:0007669"/>
    <property type="project" value="UniProtKB-SubCell"/>
</dbReference>
<dbReference type="InterPro" id="IPR005762">
    <property type="entry name" value="MurD"/>
</dbReference>
<comment type="similarity">
    <text evidence="9">Belongs to the MurCDEF family.</text>
</comment>
<evidence type="ECO:0000256" key="2">
    <source>
        <dbReference type="ARBA" id="ARBA00004752"/>
    </source>
</evidence>
<gene>
    <name evidence="9 14" type="primary">murD</name>
    <name evidence="14" type="ORF">BN112_4215</name>
</gene>
<evidence type="ECO:0000256" key="11">
    <source>
        <dbReference type="SAM" id="MobiDB-lite"/>
    </source>
</evidence>
<dbReference type="GO" id="GO:0004326">
    <property type="term" value="F:tetrahydrofolylpolyglutamate synthase activity"/>
    <property type="evidence" value="ECO:0007669"/>
    <property type="project" value="InterPro"/>
</dbReference>
<dbReference type="Gene3D" id="3.40.1190.10">
    <property type="entry name" value="Mur-like, catalytic domain"/>
    <property type="match status" value="1"/>
</dbReference>
<evidence type="ECO:0000256" key="7">
    <source>
        <dbReference type="ARBA" id="ARBA00022840"/>
    </source>
</evidence>
<dbReference type="InterPro" id="IPR004101">
    <property type="entry name" value="Mur_ligase_C"/>
</dbReference>
<sequence length="510" mass="54006">MNTTETSRAAAPLVLILGLGETGVAAARWCARQGSPLRVADTRAQPGGLAALQAALADATVEYRLGCGEQFPPDLLDGVAQIVLSPGLVPHESPTRELLEQARERNVEVVGEIELFARALAGLAESREYRPRVLAITGTNGKTTVTALTRQLIEAGGMSARAAGNISPAALAALIDALDQDDLPQVWVLELSSFQLETTRTLAPDAAVVLNVTQDHLDWHGDMQAYAQAKARILKPARLAIVNRDDPLTVAMVESLQALNVRSFGRDVPALVGDMGLELGQGVAWLTACESNDFDEPAPAPRRKKDAPPPTRAGGRMSRLMPVDALRIRGVHNALNALAAMQLARSLDLGWGPMLRTLRDYAGEPHRAELVRSIGDVDYINDSKGTNVGATVAALEGLGQQVVLIAGGQGKGQDFSPLVPVVRRHARAVVLIGVDGAAIGKVLEPTGVPCVAAADMREAVRRAAELAQPGDAVLLSPACASFDMFRNYPHRGEVFAAEVQELALDRGEVA</sequence>
<dbReference type="Pfam" id="PF02875">
    <property type="entry name" value="Mur_ligase_C"/>
    <property type="match status" value="1"/>
</dbReference>
<dbReference type="Proteomes" id="UP000007564">
    <property type="component" value="Chromosome"/>
</dbReference>
<dbReference type="SUPFAM" id="SSF53244">
    <property type="entry name" value="MurD-like peptide ligases, peptide-binding domain"/>
    <property type="match status" value="1"/>
</dbReference>
<dbReference type="GO" id="GO:0005524">
    <property type="term" value="F:ATP binding"/>
    <property type="evidence" value="ECO:0007669"/>
    <property type="project" value="UniProtKB-UniRule"/>
</dbReference>
<dbReference type="GeneID" id="56477309"/>
<dbReference type="GO" id="GO:0008360">
    <property type="term" value="P:regulation of cell shape"/>
    <property type="evidence" value="ECO:0007669"/>
    <property type="project" value="UniProtKB-KW"/>
</dbReference>
<comment type="function">
    <text evidence="9 10">Cell wall formation. Catalyzes the addition of glutamate to the nucleotide precursor UDP-N-acetylmuramoyl-L-alanine (UMA).</text>
</comment>
<dbReference type="NCBIfam" id="TIGR01087">
    <property type="entry name" value="murD"/>
    <property type="match status" value="1"/>
</dbReference>
<dbReference type="GO" id="GO:0008764">
    <property type="term" value="F:UDP-N-acetylmuramoylalanine-D-glutamate ligase activity"/>
    <property type="evidence" value="ECO:0007669"/>
    <property type="project" value="UniProtKB-UniRule"/>
</dbReference>
<proteinExistence type="inferred from homology"/>
<dbReference type="InterPro" id="IPR036565">
    <property type="entry name" value="Mur-like_cat_sf"/>
</dbReference>
<comment type="subcellular location">
    <subcellularLocation>
        <location evidence="1 9 10">Cytoplasm</location>
    </subcellularLocation>
</comment>
<keyword evidence="6 9" id="KW-0547">Nucleotide-binding</keyword>
<evidence type="ECO:0000256" key="4">
    <source>
        <dbReference type="ARBA" id="ARBA00022598"/>
    </source>
</evidence>
<dbReference type="RefSeq" id="WP_003814575.1">
    <property type="nucleotide sequence ID" value="NC_019382.1"/>
</dbReference>
<dbReference type="SUPFAM" id="SSF51984">
    <property type="entry name" value="MurCD N-terminal domain"/>
    <property type="match status" value="1"/>
</dbReference>
<evidence type="ECO:0000313" key="14">
    <source>
        <dbReference type="EMBL" id="CCJ56129.1"/>
    </source>
</evidence>
<dbReference type="AlphaFoldDB" id="A0A0C6PCR5"/>
<comment type="catalytic activity">
    <reaction evidence="9 10">
        <text>UDP-N-acetyl-alpha-D-muramoyl-L-alanine + D-glutamate + ATP = UDP-N-acetyl-alpha-D-muramoyl-L-alanyl-D-glutamate + ADP + phosphate + H(+)</text>
        <dbReference type="Rhea" id="RHEA:16429"/>
        <dbReference type="ChEBI" id="CHEBI:15378"/>
        <dbReference type="ChEBI" id="CHEBI:29986"/>
        <dbReference type="ChEBI" id="CHEBI:30616"/>
        <dbReference type="ChEBI" id="CHEBI:43474"/>
        <dbReference type="ChEBI" id="CHEBI:83898"/>
        <dbReference type="ChEBI" id="CHEBI:83900"/>
        <dbReference type="ChEBI" id="CHEBI:456216"/>
        <dbReference type="EC" id="6.3.2.9"/>
    </reaction>
</comment>
<keyword evidence="9 10" id="KW-0133">Cell shape</keyword>
<feature type="domain" description="Mur ligase C-terminal" evidence="12">
    <location>
        <begin position="366"/>
        <end position="479"/>
    </location>
</feature>
<evidence type="ECO:0000256" key="3">
    <source>
        <dbReference type="ARBA" id="ARBA00022490"/>
    </source>
</evidence>
<keyword evidence="9 10" id="KW-0573">Peptidoglycan synthesis</keyword>
<dbReference type="GO" id="GO:0071555">
    <property type="term" value="P:cell wall organization"/>
    <property type="evidence" value="ECO:0007669"/>
    <property type="project" value="UniProtKB-KW"/>
</dbReference>
<dbReference type="SMR" id="A0A0C6PCR5"/>
<keyword evidence="9 10" id="KW-0961">Cell wall biogenesis/degradation</keyword>
<name>A0A0C6PCR5_BORBO</name>
<keyword evidence="3 9" id="KW-0963">Cytoplasm</keyword>
<dbReference type="PROSITE" id="PS01011">
    <property type="entry name" value="FOLYLPOLYGLU_SYNT_1"/>
    <property type="match status" value="1"/>
</dbReference>
<evidence type="ECO:0000256" key="8">
    <source>
        <dbReference type="ARBA" id="ARBA00023306"/>
    </source>
</evidence>
<dbReference type="PANTHER" id="PTHR43692">
    <property type="entry name" value="UDP-N-ACETYLMURAMOYLALANINE--D-GLUTAMATE LIGASE"/>
    <property type="match status" value="1"/>
</dbReference>
<dbReference type="HAMAP" id="MF_00639">
    <property type="entry name" value="MurD"/>
    <property type="match status" value="1"/>
</dbReference>